<keyword evidence="7" id="KW-1185">Reference proteome</keyword>
<name>A0A1G9SJG7_9FIRM</name>
<protein>
    <submittedName>
        <fullName evidence="6">BMC domain-containing protein</fullName>
    </submittedName>
</protein>
<proteinExistence type="inferred from homology"/>
<feature type="domain" description="BMC" evidence="5">
    <location>
        <begin position="4"/>
        <end position="89"/>
    </location>
</feature>
<feature type="compositionally biased region" description="Polar residues" evidence="4">
    <location>
        <begin position="161"/>
        <end position="172"/>
    </location>
</feature>
<dbReference type="PROSITE" id="PS51930">
    <property type="entry name" value="BMC_2"/>
    <property type="match status" value="1"/>
</dbReference>
<evidence type="ECO:0000313" key="6">
    <source>
        <dbReference type="EMBL" id="SDM35447.1"/>
    </source>
</evidence>
<dbReference type="STRING" id="349095.SAMN05660299_00742"/>
<evidence type="ECO:0000256" key="3">
    <source>
        <dbReference type="PROSITE-ProRule" id="PRU01278"/>
    </source>
</evidence>
<evidence type="ECO:0000259" key="5">
    <source>
        <dbReference type="PROSITE" id="PS51930"/>
    </source>
</evidence>
<feature type="compositionally biased region" description="Low complexity" evidence="4">
    <location>
        <begin position="110"/>
        <end position="119"/>
    </location>
</feature>
<dbReference type="Pfam" id="PF00936">
    <property type="entry name" value="BMC"/>
    <property type="match status" value="1"/>
</dbReference>
<dbReference type="EMBL" id="FNHQ01000005">
    <property type="protein sequence ID" value="SDM35447.1"/>
    <property type="molecule type" value="Genomic_DNA"/>
</dbReference>
<dbReference type="GO" id="GO:0031469">
    <property type="term" value="C:bacterial microcompartment"/>
    <property type="evidence" value="ECO:0007669"/>
    <property type="project" value="UniProtKB-SubCell"/>
</dbReference>
<dbReference type="PANTHER" id="PTHR33941:SF11">
    <property type="entry name" value="BACTERIAL MICROCOMPARTMENT SHELL PROTEIN PDUJ"/>
    <property type="match status" value="1"/>
</dbReference>
<gene>
    <name evidence="6" type="ORF">SAMN05660299_00742</name>
</gene>
<dbReference type="PANTHER" id="PTHR33941">
    <property type="entry name" value="PROPANEDIOL UTILIZATION PROTEIN PDUA"/>
    <property type="match status" value="1"/>
</dbReference>
<evidence type="ECO:0000256" key="2">
    <source>
        <dbReference type="ARBA" id="ARBA00024446"/>
    </source>
</evidence>
<feature type="compositionally biased region" description="Basic and acidic residues" evidence="4">
    <location>
        <begin position="121"/>
        <end position="133"/>
    </location>
</feature>
<evidence type="ECO:0000313" key="7">
    <source>
        <dbReference type="Proteomes" id="UP000199309"/>
    </source>
</evidence>
<evidence type="ECO:0000256" key="1">
    <source>
        <dbReference type="ARBA" id="ARBA00024322"/>
    </source>
</evidence>
<comment type="similarity">
    <text evidence="3">Belongs to the bacterial microcompartments protein family.</text>
</comment>
<reference evidence="6 7" key="1">
    <citation type="submission" date="2016-10" db="EMBL/GenBank/DDBJ databases">
        <authorList>
            <person name="de Groot N.N."/>
        </authorList>
    </citation>
    <scope>NUCLEOTIDE SEQUENCE [LARGE SCALE GENOMIC DNA]</scope>
    <source>
        <strain evidence="6 7">DSM 16981</strain>
    </source>
</reference>
<dbReference type="InterPro" id="IPR050575">
    <property type="entry name" value="BMC_shell"/>
</dbReference>
<sequence>MEQSLGLVEVRGLSGAIAAADVMVKAANVTLVELESARGSGMMTVKVSGDVGAVRAAVEAGSAAAIACGAFISADVIARPIASTETMFLDSSRRRERPMFYNSQMLPAAVADSPASSPQPEEPHSDPTAREAAAETVSDAVAAADLKTAEATEPEKPETKGSSASPQDTKAVSATPVKRTRKSKTTAKRRKTSKKTQDE</sequence>
<accession>A0A1G9SJG7</accession>
<keyword evidence="2" id="KW-1283">Bacterial microcompartment</keyword>
<dbReference type="SMART" id="SM00877">
    <property type="entry name" value="BMC"/>
    <property type="match status" value="1"/>
</dbReference>
<dbReference type="Proteomes" id="UP000199309">
    <property type="component" value="Unassembled WGS sequence"/>
</dbReference>
<dbReference type="InterPro" id="IPR037233">
    <property type="entry name" value="CcmK-like_sf"/>
</dbReference>
<feature type="compositionally biased region" description="Low complexity" evidence="4">
    <location>
        <begin position="134"/>
        <end position="146"/>
    </location>
</feature>
<dbReference type="SUPFAM" id="SSF143414">
    <property type="entry name" value="CcmK-like"/>
    <property type="match status" value="1"/>
</dbReference>
<feature type="region of interest" description="Disordered" evidence="4">
    <location>
        <begin position="110"/>
        <end position="199"/>
    </location>
</feature>
<dbReference type="Gene3D" id="3.30.70.1710">
    <property type="match status" value="1"/>
</dbReference>
<dbReference type="RefSeq" id="WP_091648253.1">
    <property type="nucleotide sequence ID" value="NZ_FNHQ01000005.1"/>
</dbReference>
<dbReference type="InterPro" id="IPR000249">
    <property type="entry name" value="BMC_dom"/>
</dbReference>
<dbReference type="OrthoDB" id="9812608at2"/>
<dbReference type="InterPro" id="IPR044872">
    <property type="entry name" value="CcmK/CsoS1_BMC"/>
</dbReference>
<feature type="compositionally biased region" description="Basic and acidic residues" evidence="4">
    <location>
        <begin position="147"/>
        <end position="159"/>
    </location>
</feature>
<evidence type="ECO:0000256" key="4">
    <source>
        <dbReference type="SAM" id="MobiDB-lite"/>
    </source>
</evidence>
<comment type="subcellular location">
    <subcellularLocation>
        <location evidence="1">Bacterial microcompartment</location>
    </subcellularLocation>
</comment>
<organism evidence="6 7">
    <name type="scientific">Megasphaera paucivorans</name>
    <dbReference type="NCBI Taxonomy" id="349095"/>
    <lineage>
        <taxon>Bacteria</taxon>
        <taxon>Bacillati</taxon>
        <taxon>Bacillota</taxon>
        <taxon>Negativicutes</taxon>
        <taxon>Veillonellales</taxon>
        <taxon>Veillonellaceae</taxon>
        <taxon>Megasphaera</taxon>
    </lineage>
</organism>
<feature type="compositionally biased region" description="Basic residues" evidence="4">
    <location>
        <begin position="178"/>
        <end position="199"/>
    </location>
</feature>
<dbReference type="AlphaFoldDB" id="A0A1G9SJG7"/>